<evidence type="ECO:0000256" key="11">
    <source>
        <dbReference type="RuleBase" id="RU361175"/>
    </source>
</evidence>
<evidence type="ECO:0000256" key="9">
    <source>
        <dbReference type="PIRSR" id="PIRSR617736-1"/>
    </source>
</evidence>
<evidence type="ECO:0000256" key="2">
    <source>
        <dbReference type="ARBA" id="ARBA00010838"/>
    </source>
</evidence>
<feature type="binding site" evidence="10">
    <location>
        <position position="307"/>
    </location>
    <ligand>
        <name>substrate</name>
    </ligand>
</feature>
<keyword evidence="8" id="KW-0624">Polysaccharide degradation</keyword>
<evidence type="ECO:0000256" key="3">
    <source>
        <dbReference type="ARBA" id="ARBA00012744"/>
    </source>
</evidence>
<keyword evidence="4 11" id="KW-0378">Hydrolase</keyword>
<dbReference type="GO" id="GO:0030245">
    <property type="term" value="P:cellulose catabolic process"/>
    <property type="evidence" value="ECO:0007669"/>
    <property type="project" value="UniProtKB-KW"/>
</dbReference>
<dbReference type="FunFam" id="3.20.20.80:FF:000004">
    <property type="entry name" value="Beta-glucosidase 6-phospho-beta-glucosidase"/>
    <property type="match status" value="1"/>
</dbReference>
<dbReference type="GO" id="GO:0005829">
    <property type="term" value="C:cytosol"/>
    <property type="evidence" value="ECO:0007669"/>
    <property type="project" value="TreeGrafter"/>
</dbReference>
<keyword evidence="5" id="KW-0136">Cellulose degradation</keyword>
<evidence type="ECO:0000256" key="8">
    <source>
        <dbReference type="ARBA" id="ARBA00023326"/>
    </source>
</evidence>
<organism evidence="12 13">
    <name type="scientific">Catellatospora citrea</name>
    <dbReference type="NCBI Taxonomy" id="53366"/>
    <lineage>
        <taxon>Bacteria</taxon>
        <taxon>Bacillati</taxon>
        <taxon>Actinomycetota</taxon>
        <taxon>Actinomycetes</taxon>
        <taxon>Micromonosporales</taxon>
        <taxon>Micromonosporaceae</taxon>
        <taxon>Catellatospora</taxon>
    </lineage>
</organism>
<evidence type="ECO:0000256" key="5">
    <source>
        <dbReference type="ARBA" id="ARBA00023001"/>
    </source>
</evidence>
<comment type="caution">
    <text evidence="12">The sequence shown here is derived from an EMBL/GenBank/DDBJ whole genome shotgun (WGS) entry which is preliminary data.</text>
</comment>
<dbReference type="GO" id="GO:0008422">
    <property type="term" value="F:beta-glucosidase activity"/>
    <property type="evidence" value="ECO:0007669"/>
    <property type="project" value="UniProtKB-EC"/>
</dbReference>
<keyword evidence="13" id="KW-1185">Reference proteome</keyword>
<name>A0A8J3KN78_9ACTN</name>
<dbReference type="Proteomes" id="UP000659904">
    <property type="component" value="Unassembled WGS sequence"/>
</dbReference>
<feature type="binding site" evidence="10">
    <location>
        <position position="176"/>
    </location>
    <ligand>
        <name>substrate</name>
    </ligand>
</feature>
<feature type="active site" description="Nucleophile" evidence="9">
    <location>
        <position position="371"/>
    </location>
</feature>
<dbReference type="InterPro" id="IPR001360">
    <property type="entry name" value="Glyco_hydro_1"/>
</dbReference>
<dbReference type="PRINTS" id="PR00131">
    <property type="entry name" value="GLHYDRLASE1"/>
</dbReference>
<evidence type="ECO:0000313" key="13">
    <source>
        <dbReference type="Proteomes" id="UP000659904"/>
    </source>
</evidence>
<feature type="binding site" evidence="10">
    <location>
        <position position="31"/>
    </location>
    <ligand>
        <name>substrate</name>
    </ligand>
</feature>
<evidence type="ECO:0000256" key="7">
    <source>
        <dbReference type="ARBA" id="ARBA00023295"/>
    </source>
</evidence>
<accession>A0A8J3KN78</accession>
<dbReference type="AlphaFoldDB" id="A0A8J3KN78"/>
<protein>
    <recommendedName>
        <fullName evidence="3 11">Beta-glucosidase</fullName>
        <ecNumber evidence="3 11">3.2.1.21</ecNumber>
    </recommendedName>
</protein>
<dbReference type="Pfam" id="PF00232">
    <property type="entry name" value="Glyco_hydro_1"/>
    <property type="match status" value="1"/>
</dbReference>
<evidence type="ECO:0000256" key="10">
    <source>
        <dbReference type="PIRSR" id="PIRSR617736-2"/>
    </source>
</evidence>
<feature type="binding site" evidence="10">
    <location>
        <position position="417"/>
    </location>
    <ligand>
        <name>substrate</name>
    </ligand>
</feature>
<keyword evidence="6" id="KW-0119">Carbohydrate metabolism</keyword>
<dbReference type="SUPFAM" id="SSF51445">
    <property type="entry name" value="(Trans)glycosidases"/>
    <property type="match status" value="1"/>
</dbReference>
<dbReference type="InterPro" id="IPR033132">
    <property type="entry name" value="GH_1_N_CS"/>
</dbReference>
<feature type="binding site" evidence="10">
    <location>
        <position position="132"/>
    </location>
    <ligand>
        <name>substrate</name>
    </ligand>
</feature>
<dbReference type="NCBIfam" id="TIGR03356">
    <property type="entry name" value="BGL"/>
    <property type="match status" value="1"/>
</dbReference>
<reference evidence="12 13" key="1">
    <citation type="submission" date="2021-01" db="EMBL/GenBank/DDBJ databases">
        <title>Whole genome shotgun sequence of Catellatospora citrea NBRC 14495.</title>
        <authorList>
            <person name="Komaki H."/>
            <person name="Tamura T."/>
        </authorList>
    </citation>
    <scope>NUCLEOTIDE SEQUENCE [LARGE SCALE GENOMIC DNA]</scope>
    <source>
        <strain evidence="12 13">NBRC 14495</strain>
    </source>
</reference>
<dbReference type="InterPro" id="IPR017736">
    <property type="entry name" value="Glyco_hydro_1_beta-glucosidase"/>
</dbReference>
<dbReference type="RefSeq" id="WP_203832083.1">
    <property type="nucleotide sequence ID" value="NZ_BONH01000028.1"/>
</dbReference>
<dbReference type="PROSITE" id="PS00653">
    <property type="entry name" value="GLYCOSYL_HYDROL_F1_2"/>
    <property type="match status" value="1"/>
</dbReference>
<dbReference type="Gene3D" id="3.20.20.80">
    <property type="entry name" value="Glycosidases"/>
    <property type="match status" value="1"/>
</dbReference>
<evidence type="ECO:0000256" key="1">
    <source>
        <dbReference type="ARBA" id="ARBA00000448"/>
    </source>
</evidence>
<proteinExistence type="inferred from homology"/>
<evidence type="ECO:0000256" key="4">
    <source>
        <dbReference type="ARBA" id="ARBA00022801"/>
    </source>
</evidence>
<dbReference type="EC" id="3.2.1.21" evidence="3 11"/>
<dbReference type="InterPro" id="IPR017853">
    <property type="entry name" value="GH"/>
</dbReference>
<gene>
    <name evidence="12" type="ORF">Cci01nite_54170</name>
</gene>
<sequence>MTSVLPQEIAAPSRLSFPQGFRWGAATASYQIEGAATEDGRMPSIWDTMSREPGRVFRNHSGDVACDHYHRYRDDVRLMSELGLGTYRFSVAWPRIKPDGSGPVNPRGLDFYDRLVDELLANGIAPMVTLYHWDLPQVLEDRGGWTQRDTAYYLADLASATIARLGDRVATWTTLNEPWCSAFLGYASGDHAPGRREPQAAYLAAHHLLLGHGLAAQALRAGGARELSITHVLTRVDAQNPHDAHDRDAARLVDGLQNRIWLDPVLRGHYPADVLPLFERFGAADAIRDGDLDIISTPIDLLGVNYYQPALVRAKVGAVGQANYPGSEGVDFPPQGLPVTGMDWPIDATGLSDTLVRLSRDYPGTPLMITENGSAYHDILEGDRVADPDRIAYFDGHLRAVHKAIERGADVRGYLAWSLMDNFEWAYGYDKRFGLVYVDYDTQRRVPKDSARWYTQVIRDNGL</sequence>
<comment type="similarity">
    <text evidence="2 11">Belongs to the glycosyl hydrolase 1 family.</text>
</comment>
<dbReference type="PANTHER" id="PTHR10353">
    <property type="entry name" value="GLYCOSYL HYDROLASE"/>
    <property type="match status" value="1"/>
</dbReference>
<dbReference type="EMBL" id="BONH01000028">
    <property type="protein sequence ID" value="GIG00324.1"/>
    <property type="molecule type" value="Genomic_DNA"/>
</dbReference>
<evidence type="ECO:0000313" key="12">
    <source>
        <dbReference type="EMBL" id="GIG00324.1"/>
    </source>
</evidence>
<comment type="catalytic activity">
    <reaction evidence="1 11">
        <text>Hydrolysis of terminal, non-reducing beta-D-glucosyl residues with release of beta-D-glucose.</text>
        <dbReference type="EC" id="3.2.1.21"/>
    </reaction>
</comment>
<keyword evidence="7 11" id="KW-0326">Glycosidase</keyword>
<feature type="active site" description="Proton donor" evidence="9">
    <location>
        <position position="177"/>
    </location>
</feature>
<feature type="binding site" evidence="10">
    <location>
        <begin position="424"/>
        <end position="425"/>
    </location>
    <ligand>
        <name>substrate</name>
    </ligand>
</feature>
<dbReference type="PANTHER" id="PTHR10353:SF36">
    <property type="entry name" value="LP05116P"/>
    <property type="match status" value="1"/>
</dbReference>
<evidence type="ECO:0000256" key="6">
    <source>
        <dbReference type="ARBA" id="ARBA00023277"/>
    </source>
</evidence>